<feature type="non-terminal residue" evidence="1">
    <location>
        <position position="1"/>
    </location>
</feature>
<keyword evidence="2" id="KW-1185">Reference proteome</keyword>
<reference evidence="1" key="1">
    <citation type="journal article" date="2023" name="Genome Biol. Evol.">
        <title>Long-read-based Genome Assembly of Drosophila gunungcola Reveals Fewer Chemosensory Genes in Flower-breeding Species.</title>
        <authorList>
            <person name="Negi A."/>
            <person name="Liao B.Y."/>
            <person name="Yeh S.D."/>
        </authorList>
    </citation>
    <scope>NUCLEOTIDE SEQUENCE</scope>
    <source>
        <strain evidence="1">Sukarami</strain>
    </source>
</reference>
<gene>
    <name evidence="1" type="ORF">M5D96_014066</name>
</gene>
<dbReference type="EMBL" id="JAMKOV010000174">
    <property type="protein sequence ID" value="KAI8033172.1"/>
    <property type="molecule type" value="Genomic_DNA"/>
</dbReference>
<proteinExistence type="predicted"/>
<dbReference type="Proteomes" id="UP001059596">
    <property type="component" value="Unassembled WGS sequence"/>
</dbReference>
<evidence type="ECO:0000313" key="1">
    <source>
        <dbReference type="EMBL" id="KAI8033172.1"/>
    </source>
</evidence>
<evidence type="ECO:0000313" key="2">
    <source>
        <dbReference type="Proteomes" id="UP001059596"/>
    </source>
</evidence>
<sequence>RSDFPGPSKNSLCVISVKVIRLIRLFTYSSLISFFGKDLELLISVRSTTCSISLLLFLLAIPWHSNFLCLLRFCVKSPCIITYFSTRSKRTLSLIEPFIRVTNSLKAFDSS</sequence>
<comment type="caution">
    <text evidence="1">The sequence shown here is derived from an EMBL/GenBank/DDBJ whole genome shotgun (WGS) entry which is preliminary data.</text>
</comment>
<dbReference type="AlphaFoldDB" id="A0A9Q0BI73"/>
<organism evidence="1 2">
    <name type="scientific">Drosophila gunungcola</name>
    <name type="common">fruit fly</name>
    <dbReference type="NCBI Taxonomy" id="103775"/>
    <lineage>
        <taxon>Eukaryota</taxon>
        <taxon>Metazoa</taxon>
        <taxon>Ecdysozoa</taxon>
        <taxon>Arthropoda</taxon>
        <taxon>Hexapoda</taxon>
        <taxon>Insecta</taxon>
        <taxon>Pterygota</taxon>
        <taxon>Neoptera</taxon>
        <taxon>Endopterygota</taxon>
        <taxon>Diptera</taxon>
        <taxon>Brachycera</taxon>
        <taxon>Muscomorpha</taxon>
        <taxon>Ephydroidea</taxon>
        <taxon>Drosophilidae</taxon>
        <taxon>Drosophila</taxon>
        <taxon>Sophophora</taxon>
    </lineage>
</organism>
<accession>A0A9Q0BI73</accession>
<protein>
    <submittedName>
        <fullName evidence="1">Uncharacterized protein</fullName>
    </submittedName>
</protein>
<name>A0A9Q0BI73_9MUSC</name>